<dbReference type="AlphaFoldDB" id="A0A1R3J3G9"/>
<dbReference type="Gramene" id="OMO89372">
    <property type="protein sequence ID" value="OMO89372"/>
    <property type="gene ID" value="CCACVL1_07872"/>
</dbReference>
<protein>
    <submittedName>
        <fullName evidence="1">Uncharacterized protein</fullName>
    </submittedName>
</protein>
<evidence type="ECO:0000313" key="1">
    <source>
        <dbReference type="EMBL" id="OMO89372.1"/>
    </source>
</evidence>
<keyword evidence="2" id="KW-1185">Reference proteome</keyword>
<dbReference type="EMBL" id="AWWV01008729">
    <property type="protein sequence ID" value="OMO89372.1"/>
    <property type="molecule type" value="Genomic_DNA"/>
</dbReference>
<proteinExistence type="predicted"/>
<dbReference type="OrthoDB" id="1667576at2759"/>
<accession>A0A1R3J3G9</accession>
<organism evidence="1 2">
    <name type="scientific">Corchorus capsularis</name>
    <name type="common">Jute</name>
    <dbReference type="NCBI Taxonomy" id="210143"/>
    <lineage>
        <taxon>Eukaryota</taxon>
        <taxon>Viridiplantae</taxon>
        <taxon>Streptophyta</taxon>
        <taxon>Embryophyta</taxon>
        <taxon>Tracheophyta</taxon>
        <taxon>Spermatophyta</taxon>
        <taxon>Magnoliopsida</taxon>
        <taxon>eudicotyledons</taxon>
        <taxon>Gunneridae</taxon>
        <taxon>Pentapetalae</taxon>
        <taxon>rosids</taxon>
        <taxon>malvids</taxon>
        <taxon>Malvales</taxon>
        <taxon>Malvaceae</taxon>
        <taxon>Grewioideae</taxon>
        <taxon>Apeibeae</taxon>
        <taxon>Corchorus</taxon>
    </lineage>
</organism>
<dbReference type="Proteomes" id="UP000188268">
    <property type="component" value="Unassembled WGS sequence"/>
</dbReference>
<sequence>MAAGRSSNSVDANLGVLRERIEQLNNENKNFDI</sequence>
<reference evidence="1 2" key="1">
    <citation type="submission" date="2013-09" db="EMBL/GenBank/DDBJ databases">
        <title>Corchorus capsularis genome sequencing.</title>
        <authorList>
            <person name="Alam M."/>
            <person name="Haque M.S."/>
            <person name="Islam M.S."/>
            <person name="Emdad E.M."/>
            <person name="Islam M.M."/>
            <person name="Ahmed B."/>
            <person name="Halim A."/>
            <person name="Hossen Q.M.M."/>
            <person name="Hossain M.Z."/>
            <person name="Ahmed R."/>
            <person name="Khan M.M."/>
            <person name="Islam R."/>
            <person name="Rashid M.M."/>
            <person name="Khan S.A."/>
            <person name="Rahman M.S."/>
            <person name="Alam M."/>
        </authorList>
    </citation>
    <scope>NUCLEOTIDE SEQUENCE [LARGE SCALE GENOMIC DNA]</scope>
    <source>
        <strain evidence="2">cv. CVL-1</strain>
        <tissue evidence="1">Whole seedling</tissue>
    </source>
</reference>
<gene>
    <name evidence="1" type="ORF">CCACVL1_07872</name>
</gene>
<evidence type="ECO:0000313" key="2">
    <source>
        <dbReference type="Proteomes" id="UP000188268"/>
    </source>
</evidence>
<name>A0A1R3J3G9_COCAP</name>
<comment type="caution">
    <text evidence="1">The sequence shown here is derived from an EMBL/GenBank/DDBJ whole genome shotgun (WGS) entry which is preliminary data.</text>
</comment>